<protein>
    <recommendedName>
        <fullName evidence="11">ER transporter 6TM N-terminal domain-containing protein</fullName>
    </recommendedName>
</protein>
<feature type="transmembrane region" description="Helical" evidence="6">
    <location>
        <begin position="604"/>
        <end position="620"/>
    </location>
</feature>
<dbReference type="InterPro" id="IPR049453">
    <property type="entry name" value="Memb_transporter_dom"/>
</dbReference>
<feature type="transmembrane region" description="Helical" evidence="6">
    <location>
        <begin position="714"/>
        <end position="738"/>
    </location>
</feature>
<feature type="domain" description="Putative ER transporter 6TM N-terminal" evidence="7">
    <location>
        <begin position="25"/>
        <end position="338"/>
    </location>
</feature>
<evidence type="ECO:0000259" key="7">
    <source>
        <dbReference type="Pfam" id="PF10337"/>
    </source>
</evidence>
<accession>A0ABR4FZA0</accession>
<keyword evidence="4 6" id="KW-0472">Membrane</keyword>
<feature type="transmembrane region" description="Helical" evidence="6">
    <location>
        <begin position="38"/>
        <end position="63"/>
    </location>
</feature>
<keyword evidence="3 6" id="KW-1133">Transmembrane helix</keyword>
<evidence type="ECO:0000256" key="3">
    <source>
        <dbReference type="ARBA" id="ARBA00022989"/>
    </source>
</evidence>
<dbReference type="Proteomes" id="UP001610563">
    <property type="component" value="Unassembled WGS sequence"/>
</dbReference>
<evidence type="ECO:0000256" key="5">
    <source>
        <dbReference type="SAM" id="MobiDB-lite"/>
    </source>
</evidence>
<feature type="domain" description="Integral membrane bound transporter" evidence="8">
    <location>
        <begin position="589"/>
        <end position="735"/>
    </location>
</feature>
<proteinExistence type="predicted"/>
<evidence type="ECO:0000259" key="8">
    <source>
        <dbReference type="Pfam" id="PF13515"/>
    </source>
</evidence>
<sequence>MPPEHGGLTSKLPRLSTLKNLLPENLTRRTTLLMLKGALPPTIVIAIYQSNAIADITLTVGYLSALISVLSQALTPRAKFLKIFLFDLLATCVSASLCCLAVFCAVRAREHTTASTITSEGDGDGDYNSSACAVAGIWLIVLIWIANGIRAWKPAELQDPMVAFSVFACVTVTRAGMFISLSEGLEFVSRLLKGFLIGFAVAGGVSLLIYPVTSRGDVVRDVVRYVRGIEGVLRAEGEFLDGGGGEQSILRRVQTTHSVRGAEENVEPDIDTTNRKKLQMAMTGLNALHGKLQSDLSYSKDEIAWGKLSASDLDRIGGLLRNLLLPLSGMAMLPDILDIIARDGDDRGEMDGGSQEGLLETRQLVGLLRHKLTDCDELVNCGLQYALLRFEMVKPKDLERRHKEADEETGLPSVDPASADFASLFRQRLEEYKASQWKELPGALSGFEKTSDAASEDLIVPAGDDIRQEFFLILYMSQLQESLLVATAEFIRFADSKIADGTMKRNGLIYPRVSLREWLSISRKSDDNNQTPYIEENELERYPDPEHLPPSNAWEKASTILRQISHLIKSEESVFGFRVAAASFCVGILAYLHQTQDFFIRQRCIWAMIVIVIGMSPTSGQTLLGFVTRIAATVVSLALSLMVWYVPNQKTVGVIVFLYLANVFEYYFYITKPQLFGPSVIAIVTLNVIVGYELQIRKLGLEVGTSNGQPYYPIYLFGPYKLAAVAAGCAISFFWVIFPYPVSSKSTLRKGIGRSMFILARFYSCMHATIELWMRGGLGDAQDSRSASRRLEKMRHGMFREEMGLLNTLRTLSHFSSFEPPVGGKFPRKVYDGIIGEVQRMLVCMALMARVAQGIDAPTPASRTSTNRPADRNSDQEGEAPWSTRLASIALESTTFKSHYITSLLCHLSSSITNAQPLPPFLSAGDTFPLARRLQEVDGALLSLRHVEDPAFSAFVAMEVLRSVVGHELGGLLRNVRELVGEISFDFHVRPGSGMDEAERRRLMDGDE</sequence>
<evidence type="ECO:0000256" key="2">
    <source>
        <dbReference type="ARBA" id="ARBA00022692"/>
    </source>
</evidence>
<dbReference type="InterPro" id="IPR018823">
    <property type="entry name" value="ArAE_2_N"/>
</dbReference>
<evidence type="ECO:0000313" key="9">
    <source>
        <dbReference type="EMBL" id="KAL2788597.1"/>
    </source>
</evidence>
<evidence type="ECO:0000256" key="6">
    <source>
        <dbReference type="SAM" id="Phobius"/>
    </source>
</evidence>
<dbReference type="Pfam" id="PF13515">
    <property type="entry name" value="FUSC_2"/>
    <property type="match status" value="1"/>
</dbReference>
<evidence type="ECO:0000256" key="4">
    <source>
        <dbReference type="ARBA" id="ARBA00023136"/>
    </source>
</evidence>
<feature type="transmembrane region" description="Helical" evidence="6">
    <location>
        <begin position="626"/>
        <end position="645"/>
    </location>
</feature>
<reference evidence="9 10" key="1">
    <citation type="submission" date="2024-07" db="EMBL/GenBank/DDBJ databases">
        <title>Section-level genome sequencing and comparative genomics of Aspergillus sections Usti and Cavernicolus.</title>
        <authorList>
            <consortium name="Lawrence Berkeley National Laboratory"/>
            <person name="Nybo J.L."/>
            <person name="Vesth T.C."/>
            <person name="Theobald S."/>
            <person name="Frisvad J.C."/>
            <person name="Larsen T.O."/>
            <person name="Kjaerboelling I."/>
            <person name="Rothschild-Mancinelli K."/>
            <person name="Lyhne E.K."/>
            <person name="Kogle M.E."/>
            <person name="Barry K."/>
            <person name="Clum A."/>
            <person name="Na H."/>
            <person name="Ledsgaard L."/>
            <person name="Lin J."/>
            <person name="Lipzen A."/>
            <person name="Kuo A."/>
            <person name="Riley R."/>
            <person name="Mondo S."/>
            <person name="Labutti K."/>
            <person name="Haridas S."/>
            <person name="Pangalinan J."/>
            <person name="Salamov A.A."/>
            <person name="Simmons B.A."/>
            <person name="Magnuson J.K."/>
            <person name="Chen J."/>
            <person name="Drula E."/>
            <person name="Henrissat B."/>
            <person name="Wiebenga A."/>
            <person name="Lubbers R.J."/>
            <person name="Gomes A.C."/>
            <person name="Makela M.R."/>
            <person name="Stajich J."/>
            <person name="Grigoriev I.V."/>
            <person name="Mortensen U.H."/>
            <person name="De Vries R.P."/>
            <person name="Baker S.E."/>
            <person name="Andersen M.R."/>
        </authorList>
    </citation>
    <scope>NUCLEOTIDE SEQUENCE [LARGE SCALE GENOMIC DNA]</scope>
    <source>
        <strain evidence="9 10">CBS 209.92</strain>
    </source>
</reference>
<feature type="transmembrane region" description="Helical" evidence="6">
    <location>
        <begin position="575"/>
        <end position="592"/>
    </location>
</feature>
<feature type="region of interest" description="Disordered" evidence="5">
    <location>
        <begin position="857"/>
        <end position="881"/>
    </location>
</feature>
<evidence type="ECO:0000256" key="1">
    <source>
        <dbReference type="ARBA" id="ARBA00004141"/>
    </source>
</evidence>
<dbReference type="PANTHER" id="PTHR37994:SF4">
    <property type="entry name" value="ER TRANSPORTER 6TM N-TERMINAL DOMAIN-CONTAINING PROTEIN-RELATED"/>
    <property type="match status" value="1"/>
</dbReference>
<dbReference type="EMBL" id="JBFTWV010000077">
    <property type="protein sequence ID" value="KAL2788597.1"/>
    <property type="molecule type" value="Genomic_DNA"/>
</dbReference>
<comment type="caution">
    <text evidence="9">The sequence shown here is derived from an EMBL/GenBank/DDBJ whole genome shotgun (WGS) entry which is preliminary data.</text>
</comment>
<organism evidence="9 10">
    <name type="scientific">Aspergillus keveii</name>
    <dbReference type="NCBI Taxonomy" id="714993"/>
    <lineage>
        <taxon>Eukaryota</taxon>
        <taxon>Fungi</taxon>
        <taxon>Dikarya</taxon>
        <taxon>Ascomycota</taxon>
        <taxon>Pezizomycotina</taxon>
        <taxon>Eurotiomycetes</taxon>
        <taxon>Eurotiomycetidae</taxon>
        <taxon>Eurotiales</taxon>
        <taxon>Aspergillaceae</taxon>
        <taxon>Aspergillus</taxon>
        <taxon>Aspergillus subgen. Nidulantes</taxon>
    </lineage>
</organism>
<feature type="transmembrane region" description="Helical" evidence="6">
    <location>
        <begin position="675"/>
        <end position="694"/>
    </location>
</feature>
<feature type="transmembrane region" description="Helical" evidence="6">
    <location>
        <begin position="127"/>
        <end position="149"/>
    </location>
</feature>
<keyword evidence="2 6" id="KW-0812">Transmembrane</keyword>
<dbReference type="PANTHER" id="PTHR37994">
    <property type="entry name" value="ARAE_2_N DOMAIN-CONTAINING PROTEIN-RELATED"/>
    <property type="match status" value="1"/>
</dbReference>
<keyword evidence="10" id="KW-1185">Reference proteome</keyword>
<evidence type="ECO:0008006" key="11">
    <source>
        <dbReference type="Google" id="ProtNLM"/>
    </source>
</evidence>
<feature type="transmembrane region" description="Helical" evidence="6">
    <location>
        <begin position="652"/>
        <end position="669"/>
    </location>
</feature>
<feature type="transmembrane region" description="Helical" evidence="6">
    <location>
        <begin position="83"/>
        <end position="106"/>
    </location>
</feature>
<feature type="transmembrane region" description="Helical" evidence="6">
    <location>
        <begin position="161"/>
        <end position="179"/>
    </location>
</feature>
<feature type="transmembrane region" description="Helical" evidence="6">
    <location>
        <begin position="191"/>
        <end position="210"/>
    </location>
</feature>
<gene>
    <name evidence="9" type="ORF">BJX66DRAFT_308636</name>
</gene>
<name>A0ABR4FZA0_9EURO</name>
<evidence type="ECO:0000313" key="10">
    <source>
        <dbReference type="Proteomes" id="UP001610563"/>
    </source>
</evidence>
<comment type="subcellular location">
    <subcellularLocation>
        <location evidence="1">Membrane</location>
        <topology evidence="1">Multi-pass membrane protein</topology>
    </subcellularLocation>
</comment>
<dbReference type="Pfam" id="PF10337">
    <property type="entry name" value="ArAE_2_N"/>
    <property type="match status" value="1"/>
</dbReference>